<dbReference type="EMBL" id="CAXAMN010024306">
    <property type="protein sequence ID" value="CAK9085519.1"/>
    <property type="molecule type" value="Genomic_DNA"/>
</dbReference>
<evidence type="ECO:0000313" key="2">
    <source>
        <dbReference type="Proteomes" id="UP001642484"/>
    </source>
</evidence>
<accession>A0ABP0QC37</accession>
<proteinExistence type="predicted"/>
<sequence length="212" mass="23578">MHLFQLRFTFCCPGSVPKGNLAQRGISGAAEGLDSMMGGNSAQRFVDKAGLGVPKHGPVWKLQSWDILARDECDPWLIGYALGKFKGANQEAEKLTFRLMPGPYWGLLQKLDKLTEPLAVRSSMGKMPTNDDMRRLANVMTSIDEIKQGSMWDTDMTDQGARMWGELSHDEALRIAHAIRRVQSFAHFLFSVAYPCAPTEAAYDPNPNPSFL</sequence>
<reference evidence="1 2" key="1">
    <citation type="submission" date="2024-02" db="EMBL/GenBank/DDBJ databases">
        <authorList>
            <person name="Chen Y."/>
            <person name="Shah S."/>
            <person name="Dougan E. K."/>
            <person name="Thang M."/>
            <person name="Chan C."/>
        </authorList>
    </citation>
    <scope>NUCLEOTIDE SEQUENCE [LARGE SCALE GENOMIC DNA]</scope>
</reference>
<gene>
    <name evidence="1" type="ORF">CCMP2556_LOCUS41521</name>
</gene>
<keyword evidence="2" id="KW-1185">Reference proteome</keyword>
<dbReference type="Proteomes" id="UP001642484">
    <property type="component" value="Unassembled WGS sequence"/>
</dbReference>
<evidence type="ECO:0000313" key="1">
    <source>
        <dbReference type="EMBL" id="CAK9085519.1"/>
    </source>
</evidence>
<name>A0ABP0QC37_9DINO</name>
<organism evidence="1 2">
    <name type="scientific">Durusdinium trenchii</name>
    <dbReference type="NCBI Taxonomy" id="1381693"/>
    <lineage>
        <taxon>Eukaryota</taxon>
        <taxon>Sar</taxon>
        <taxon>Alveolata</taxon>
        <taxon>Dinophyceae</taxon>
        <taxon>Suessiales</taxon>
        <taxon>Symbiodiniaceae</taxon>
        <taxon>Durusdinium</taxon>
    </lineage>
</organism>
<protein>
    <submittedName>
        <fullName evidence="1">Uncharacterized protein</fullName>
    </submittedName>
</protein>
<comment type="caution">
    <text evidence="1">The sequence shown here is derived from an EMBL/GenBank/DDBJ whole genome shotgun (WGS) entry which is preliminary data.</text>
</comment>